<evidence type="ECO:0000313" key="3">
    <source>
        <dbReference type="Proteomes" id="UP000245829"/>
    </source>
</evidence>
<keyword evidence="3" id="KW-1185">Reference proteome</keyword>
<proteinExistence type="predicted"/>
<reference evidence="2 3" key="1">
    <citation type="submission" date="2018-05" db="EMBL/GenBank/DDBJ databases">
        <title>genome sequencing of Nitrosopumilus sp. NM25.</title>
        <authorList>
            <person name="Mori K."/>
            <person name="Nakagawa T."/>
        </authorList>
    </citation>
    <scope>NUCLEOTIDE SEQUENCE [LARGE SCALE GENOMIC DNA]</scope>
    <source>
        <strain evidence="2 3">NM25</strain>
    </source>
</reference>
<dbReference type="GO" id="GO:0007165">
    <property type="term" value="P:signal transduction"/>
    <property type="evidence" value="ECO:0007669"/>
    <property type="project" value="InterPro"/>
</dbReference>
<dbReference type="Pfam" id="PF01584">
    <property type="entry name" value="CheW"/>
    <property type="match status" value="1"/>
</dbReference>
<dbReference type="Gene3D" id="2.30.30.40">
    <property type="entry name" value="SH3 Domains"/>
    <property type="match status" value="1"/>
</dbReference>
<dbReference type="InterPro" id="IPR002545">
    <property type="entry name" value="CheW-lke_dom"/>
</dbReference>
<dbReference type="GO" id="GO:0006935">
    <property type="term" value="P:chemotaxis"/>
    <property type="evidence" value="ECO:0007669"/>
    <property type="project" value="InterPro"/>
</dbReference>
<comment type="caution">
    <text evidence="2">The sequence shown here is derived from an EMBL/GenBank/DDBJ whole genome shotgun (WGS) entry which is preliminary data.</text>
</comment>
<name>A0A2S2KQH2_9ARCH</name>
<protein>
    <recommendedName>
        <fullName evidence="1">CheW-like domain-containing protein</fullName>
    </recommendedName>
</protein>
<feature type="domain" description="CheW-like" evidence="1">
    <location>
        <begin position="10"/>
        <end position="155"/>
    </location>
</feature>
<dbReference type="RefSeq" id="WP_109876579.1">
    <property type="nucleotide sequence ID" value="NZ_AP026695.1"/>
</dbReference>
<dbReference type="Proteomes" id="UP000245829">
    <property type="component" value="Unassembled WGS sequence"/>
</dbReference>
<dbReference type="SUPFAM" id="SSF50341">
    <property type="entry name" value="CheW-like"/>
    <property type="match status" value="1"/>
</dbReference>
<dbReference type="PROSITE" id="PS50851">
    <property type="entry name" value="CHEW"/>
    <property type="match status" value="1"/>
</dbReference>
<dbReference type="SMART" id="SM00260">
    <property type="entry name" value="CheW"/>
    <property type="match status" value="1"/>
</dbReference>
<dbReference type="GO" id="GO:0005829">
    <property type="term" value="C:cytosol"/>
    <property type="evidence" value="ECO:0007669"/>
    <property type="project" value="TreeGrafter"/>
</dbReference>
<dbReference type="PANTHER" id="PTHR22617">
    <property type="entry name" value="CHEMOTAXIS SENSOR HISTIDINE KINASE-RELATED"/>
    <property type="match status" value="1"/>
</dbReference>
<accession>A0A2S2KQH2</accession>
<gene>
    <name evidence="2" type="ORF">NZNM25_07130</name>
</gene>
<evidence type="ECO:0000313" key="2">
    <source>
        <dbReference type="EMBL" id="GBH33922.1"/>
    </source>
</evidence>
<dbReference type="InterPro" id="IPR036061">
    <property type="entry name" value="CheW-like_dom_sf"/>
</dbReference>
<sequence length="195" mass="21795">MSTQTVLNETIQVVTFTISEKSSKKGNYAVPIDQVKEIKIVEAITKIPKSKPYVRGVMNLRGKIIPIIDVNKKIGLSNSNTTEIEKQRILVADVNDTLTGLLVDEVNEVLRISTKDVEESPQGAFEENYIKGIAKMNEKLIILVDVSKFLNETKEHIKNDTSMNAKSVEIESEDIVENNNDEIIPEIEAIINQDA</sequence>
<dbReference type="EMBL" id="BGKI01000004">
    <property type="protein sequence ID" value="GBH33922.1"/>
    <property type="molecule type" value="Genomic_DNA"/>
</dbReference>
<dbReference type="PANTHER" id="PTHR22617:SF23">
    <property type="entry name" value="CHEMOTAXIS PROTEIN CHEW"/>
    <property type="match status" value="1"/>
</dbReference>
<dbReference type="Gene3D" id="2.40.50.180">
    <property type="entry name" value="CheA-289, Domain 4"/>
    <property type="match status" value="1"/>
</dbReference>
<organism evidence="2 3">
    <name type="scientific">Nitrosopumilus zosterae</name>
    <dbReference type="NCBI Taxonomy" id="718286"/>
    <lineage>
        <taxon>Archaea</taxon>
        <taxon>Nitrososphaerota</taxon>
        <taxon>Nitrososphaeria</taxon>
        <taxon>Nitrosopumilales</taxon>
        <taxon>Nitrosopumilaceae</taxon>
        <taxon>Nitrosopumilus</taxon>
    </lineage>
</organism>
<evidence type="ECO:0000259" key="1">
    <source>
        <dbReference type="PROSITE" id="PS50851"/>
    </source>
</evidence>
<dbReference type="GeneID" id="76208962"/>
<dbReference type="AlphaFoldDB" id="A0A2S2KQH2"/>
<dbReference type="InterPro" id="IPR039315">
    <property type="entry name" value="CheW"/>
</dbReference>
<dbReference type="OrthoDB" id="115049at2157"/>